<dbReference type="CDD" id="cd13442">
    <property type="entry name" value="CDI_toxin_Bp1026b-like"/>
    <property type="match status" value="1"/>
</dbReference>
<dbReference type="AlphaFoldDB" id="A0A8B3FLC3"/>
<sequence length="373" mass="40931">MLGRRDIDRYTSAIDVAVKAAERQLAGFLAGLDLSQPGAIEALAAYVEALAQQYGTVAAAAAADWYEELRAADGLADGFTALVDDTIDGARVQHSTRYLATTGDSQALAGKLGGLLQRHIFGAGRQTINANMDADPADVRYARVPRGPKTCAFCSMLASRGWVYRSKESASQRKRGGRYHDYCDCAIVPCWGPRTPSIDGYDPDALYEQYQQARDAAKTTDEATILAEMRRQHPDRYTDGVYPKRGSITVPDGLMVAPHEMDTAERLAGAGMNIRFRAIDRSQGAKNPDVEIDIDGDCGVWEMKSPEGNSKNTIANQFSRARKQSDRMVIDLARCGLPDDLAKDQIRRRFFGQQKLKELIIIDHDGAIDHLSL</sequence>
<accession>A0A8B3FLC3</accession>
<protein>
    <recommendedName>
        <fullName evidence="1">tRNA nuclease CdiA C-terminal domain-containing protein</fullName>
    </recommendedName>
</protein>
<dbReference type="EMBL" id="RCIW01000003">
    <property type="protein sequence ID" value="RLP12257.1"/>
    <property type="molecule type" value="Genomic_DNA"/>
</dbReference>
<evidence type="ECO:0000313" key="3">
    <source>
        <dbReference type="Proteomes" id="UP000279336"/>
    </source>
</evidence>
<dbReference type="InterPro" id="IPR057369">
    <property type="entry name" value="VG15"/>
</dbReference>
<proteinExistence type="predicted"/>
<dbReference type="OrthoDB" id="3194844at2"/>
<feature type="domain" description="tRNA nuclease CdiA C-terminal" evidence="1">
    <location>
        <begin position="286"/>
        <end position="368"/>
    </location>
</feature>
<name>A0A8B3FLC3_9ACTN</name>
<evidence type="ECO:0000259" key="1">
    <source>
        <dbReference type="Pfam" id="PF18451"/>
    </source>
</evidence>
<dbReference type="Pfam" id="PF18451">
    <property type="entry name" value="CdiA_C"/>
    <property type="match status" value="1"/>
</dbReference>
<comment type="caution">
    <text evidence="2">The sequence shown here is derived from an EMBL/GenBank/DDBJ whole genome shotgun (WGS) entry which is preliminary data.</text>
</comment>
<dbReference type="Pfam" id="PF25310">
    <property type="entry name" value="VG15"/>
    <property type="match status" value="1"/>
</dbReference>
<dbReference type="Gene3D" id="3.40.1350.120">
    <property type="match status" value="1"/>
</dbReference>
<dbReference type="InterPro" id="IPR033806">
    <property type="entry name" value="CDI_toxin_Bp1026b-like"/>
</dbReference>
<reference evidence="2 3" key="1">
    <citation type="submission" date="2018-10" db="EMBL/GenBank/DDBJ databases">
        <title>Propionibacterium australiense Genome Sequencing and Assembly.</title>
        <authorList>
            <person name="Bernier A.-M."/>
            <person name="Bernard K."/>
        </authorList>
    </citation>
    <scope>NUCLEOTIDE SEQUENCE [LARGE SCALE GENOMIC DNA]</scope>
    <source>
        <strain evidence="2 3">NML98A078</strain>
    </source>
</reference>
<dbReference type="GO" id="GO:0004549">
    <property type="term" value="F:tRNA-specific ribonuclease activity"/>
    <property type="evidence" value="ECO:0007669"/>
    <property type="project" value="InterPro"/>
</dbReference>
<evidence type="ECO:0000313" key="2">
    <source>
        <dbReference type="EMBL" id="RLP12257.1"/>
    </source>
</evidence>
<gene>
    <name evidence="2" type="ORF">D7U36_03080</name>
</gene>
<organism evidence="2 3">
    <name type="scientific">Propionibacterium australiense</name>
    <dbReference type="NCBI Taxonomy" id="119981"/>
    <lineage>
        <taxon>Bacteria</taxon>
        <taxon>Bacillati</taxon>
        <taxon>Actinomycetota</taxon>
        <taxon>Actinomycetes</taxon>
        <taxon>Propionibacteriales</taxon>
        <taxon>Propionibacteriaceae</taxon>
        <taxon>Propionibacterium</taxon>
    </lineage>
</organism>
<dbReference type="InterPro" id="IPR040559">
    <property type="entry name" value="CdiA_C"/>
</dbReference>
<dbReference type="Proteomes" id="UP000279336">
    <property type="component" value="Unassembled WGS sequence"/>
</dbReference>
<dbReference type="RefSeq" id="WP_121587962.1">
    <property type="nucleotide sequence ID" value="NZ_RCIW01000003.1"/>
</dbReference>